<keyword evidence="3" id="KW-1185">Reference proteome</keyword>
<evidence type="ECO:0000256" key="1">
    <source>
        <dbReference type="SAM" id="MobiDB-lite"/>
    </source>
</evidence>
<evidence type="ECO:0000313" key="3">
    <source>
        <dbReference type="Proteomes" id="UP000631114"/>
    </source>
</evidence>
<dbReference type="GO" id="GO:0005886">
    <property type="term" value="C:plasma membrane"/>
    <property type="evidence" value="ECO:0007669"/>
    <property type="project" value="InterPro"/>
</dbReference>
<dbReference type="Proteomes" id="UP000631114">
    <property type="component" value="Unassembled WGS sequence"/>
</dbReference>
<dbReference type="OrthoDB" id="1938320at2759"/>
<protein>
    <recommendedName>
        <fullName evidence="4">Membrane-associated kinase regulator 4</fullName>
    </recommendedName>
</protein>
<dbReference type="PANTHER" id="PTHR33312">
    <property type="entry name" value="MEMBRANE-ASSOCIATED KINASE REGULATOR 4-RELATED"/>
    <property type="match status" value="1"/>
</dbReference>
<comment type="caution">
    <text evidence="2">The sequence shown here is derived from an EMBL/GenBank/DDBJ whole genome shotgun (WGS) entry which is preliminary data.</text>
</comment>
<gene>
    <name evidence="2" type="ORF">IFM89_006708</name>
</gene>
<dbReference type="AlphaFoldDB" id="A0A835HCT0"/>
<dbReference type="EMBL" id="JADFTS010000007">
    <property type="protein sequence ID" value="KAF9595962.1"/>
    <property type="molecule type" value="Genomic_DNA"/>
</dbReference>
<evidence type="ECO:0000313" key="2">
    <source>
        <dbReference type="EMBL" id="KAF9595962.1"/>
    </source>
</evidence>
<reference evidence="2 3" key="1">
    <citation type="submission" date="2020-10" db="EMBL/GenBank/DDBJ databases">
        <title>The Coptis chinensis genome and diversification of protoberbering-type alkaloids.</title>
        <authorList>
            <person name="Wang B."/>
            <person name="Shu S."/>
            <person name="Song C."/>
            <person name="Liu Y."/>
        </authorList>
    </citation>
    <scope>NUCLEOTIDE SEQUENCE [LARGE SCALE GENOMIC DNA]</scope>
    <source>
        <strain evidence="2">HL-2020</strain>
        <tissue evidence="2">Leaf</tissue>
    </source>
</reference>
<name>A0A835HCT0_9MAGN</name>
<dbReference type="InterPro" id="IPR039620">
    <property type="entry name" value="BKI1/MAKR1/3/4"/>
</dbReference>
<evidence type="ECO:0008006" key="4">
    <source>
        <dbReference type="Google" id="ProtNLM"/>
    </source>
</evidence>
<sequence>MESAQPTCDIPSTSCDNADEDYIDIEVNSTYLCYTINSTSYPREFEFHMCSNSTEREPSTSPADELFYKGNLLPLHLPPRLQMVQNLLQNAANITCMNKSEQNCSTPFTTSTPFESFNNSPTASRRVSGELNSGELFYECSTDMSSSSENHCKISWSKKLKVMKQSSLALKLKASKDYLKSLFTKSQCSEEETSTEVSRNGDVGVTLKAKQSLNKYMNMAKKNPFGQIHKERYRVAANSIGGSSEKEKMNEGNCVHRRSFSLSMKKHSATNSSYFSSSSLSGSSSSSSTNSSLSSANSTGFQEVHVLKRSSSANSEIETSVQGAIAYCKQSQQVLSSRKNSSEVGFCSLSAARIAACEDQGRPGLCRGW</sequence>
<accession>A0A835HCT0</accession>
<dbReference type="GO" id="GO:0019210">
    <property type="term" value="F:kinase inhibitor activity"/>
    <property type="evidence" value="ECO:0007669"/>
    <property type="project" value="InterPro"/>
</dbReference>
<organism evidence="2 3">
    <name type="scientific">Coptis chinensis</name>
    <dbReference type="NCBI Taxonomy" id="261450"/>
    <lineage>
        <taxon>Eukaryota</taxon>
        <taxon>Viridiplantae</taxon>
        <taxon>Streptophyta</taxon>
        <taxon>Embryophyta</taxon>
        <taxon>Tracheophyta</taxon>
        <taxon>Spermatophyta</taxon>
        <taxon>Magnoliopsida</taxon>
        <taxon>Ranunculales</taxon>
        <taxon>Ranunculaceae</taxon>
        <taxon>Coptidoideae</taxon>
        <taxon>Coptis</taxon>
    </lineage>
</organism>
<feature type="region of interest" description="Disordered" evidence="1">
    <location>
        <begin position="277"/>
        <end position="296"/>
    </location>
</feature>
<dbReference type="PANTHER" id="PTHR33312:SF21">
    <property type="entry name" value="MEMBRANE-ASSOCIATED KINASE REGULATOR 3-RELATED"/>
    <property type="match status" value="1"/>
</dbReference>
<proteinExistence type="predicted"/>